<evidence type="ECO:0000313" key="1">
    <source>
        <dbReference type="EMBL" id="KAJ8383879.1"/>
    </source>
</evidence>
<feature type="non-terminal residue" evidence="1">
    <location>
        <position position="1"/>
    </location>
</feature>
<keyword evidence="2" id="KW-1185">Reference proteome</keyword>
<reference evidence="1" key="1">
    <citation type="journal article" date="2023" name="Science">
        <title>Genome structures resolve the early diversification of teleost fishes.</title>
        <authorList>
            <person name="Parey E."/>
            <person name="Louis A."/>
            <person name="Montfort J."/>
            <person name="Bouchez O."/>
            <person name="Roques C."/>
            <person name="Iampietro C."/>
            <person name="Lluch J."/>
            <person name="Castinel A."/>
            <person name="Donnadieu C."/>
            <person name="Desvignes T."/>
            <person name="Floi Bucao C."/>
            <person name="Jouanno E."/>
            <person name="Wen M."/>
            <person name="Mejri S."/>
            <person name="Dirks R."/>
            <person name="Jansen H."/>
            <person name="Henkel C."/>
            <person name="Chen W.J."/>
            <person name="Zahm M."/>
            <person name="Cabau C."/>
            <person name="Klopp C."/>
            <person name="Thompson A.W."/>
            <person name="Robinson-Rechavi M."/>
            <person name="Braasch I."/>
            <person name="Lecointre G."/>
            <person name="Bobe J."/>
            <person name="Postlethwait J.H."/>
            <person name="Berthelot C."/>
            <person name="Roest Crollius H."/>
            <person name="Guiguen Y."/>
        </authorList>
    </citation>
    <scope>NUCLEOTIDE SEQUENCE</scope>
    <source>
        <strain evidence="1">NC1722</strain>
    </source>
</reference>
<dbReference type="Proteomes" id="UP001221898">
    <property type="component" value="Unassembled WGS sequence"/>
</dbReference>
<gene>
    <name evidence="1" type="ORF">AAFF_G00213420</name>
</gene>
<evidence type="ECO:0000313" key="2">
    <source>
        <dbReference type="Proteomes" id="UP001221898"/>
    </source>
</evidence>
<sequence>MGATRPVNLFPIILREGEAAEIQEWKPGDGCDSCKMSPPMAPCSPFYGVETMTVASHVLVKMIRTWTQ</sequence>
<dbReference type="AlphaFoldDB" id="A0AAD7W5R6"/>
<comment type="caution">
    <text evidence="1">The sequence shown here is derived from an EMBL/GenBank/DDBJ whole genome shotgun (WGS) entry which is preliminary data.</text>
</comment>
<organism evidence="1 2">
    <name type="scientific">Aldrovandia affinis</name>
    <dbReference type="NCBI Taxonomy" id="143900"/>
    <lineage>
        <taxon>Eukaryota</taxon>
        <taxon>Metazoa</taxon>
        <taxon>Chordata</taxon>
        <taxon>Craniata</taxon>
        <taxon>Vertebrata</taxon>
        <taxon>Euteleostomi</taxon>
        <taxon>Actinopterygii</taxon>
        <taxon>Neopterygii</taxon>
        <taxon>Teleostei</taxon>
        <taxon>Notacanthiformes</taxon>
        <taxon>Halosauridae</taxon>
        <taxon>Aldrovandia</taxon>
    </lineage>
</organism>
<proteinExistence type="predicted"/>
<protein>
    <submittedName>
        <fullName evidence="1">Uncharacterized protein</fullName>
    </submittedName>
</protein>
<accession>A0AAD7W5R6</accession>
<name>A0AAD7W5R6_9TELE</name>
<dbReference type="EMBL" id="JAINUG010000283">
    <property type="protein sequence ID" value="KAJ8383879.1"/>
    <property type="molecule type" value="Genomic_DNA"/>
</dbReference>